<evidence type="ECO:0000256" key="6">
    <source>
        <dbReference type="SAM" id="MobiDB-lite"/>
    </source>
</evidence>
<feature type="compositionally biased region" description="Pro residues" evidence="6">
    <location>
        <begin position="435"/>
        <end position="452"/>
    </location>
</feature>
<comment type="caution">
    <text evidence="8">The sequence shown here is derived from an EMBL/GenBank/DDBJ whole genome shotgun (WGS) entry which is preliminary data.</text>
</comment>
<organism evidence="8 9">
    <name type="scientific">Podospora aff. communis PSN243</name>
    <dbReference type="NCBI Taxonomy" id="3040156"/>
    <lineage>
        <taxon>Eukaryota</taxon>
        <taxon>Fungi</taxon>
        <taxon>Dikarya</taxon>
        <taxon>Ascomycota</taxon>
        <taxon>Pezizomycotina</taxon>
        <taxon>Sordariomycetes</taxon>
        <taxon>Sordariomycetidae</taxon>
        <taxon>Sordariales</taxon>
        <taxon>Podosporaceae</taxon>
        <taxon>Podospora</taxon>
    </lineage>
</organism>
<evidence type="ECO:0000256" key="4">
    <source>
        <dbReference type="ARBA" id="ARBA00022777"/>
    </source>
</evidence>
<keyword evidence="3" id="KW-0547">Nucleotide-binding</keyword>
<name>A0AAV9H2A1_9PEZI</name>
<evidence type="ECO:0000256" key="5">
    <source>
        <dbReference type="ARBA" id="ARBA00022840"/>
    </source>
</evidence>
<accession>A0AAV9H2A1</accession>
<feature type="domain" description="Protein kinase" evidence="7">
    <location>
        <begin position="1"/>
        <end position="368"/>
    </location>
</feature>
<dbReference type="InterPro" id="IPR011009">
    <property type="entry name" value="Kinase-like_dom_sf"/>
</dbReference>
<feature type="compositionally biased region" description="Polar residues" evidence="6">
    <location>
        <begin position="483"/>
        <end position="498"/>
    </location>
</feature>
<dbReference type="PROSITE" id="PS50011">
    <property type="entry name" value="PROTEIN_KINASE_DOM"/>
    <property type="match status" value="1"/>
</dbReference>
<dbReference type="SUPFAM" id="SSF56112">
    <property type="entry name" value="Protein kinase-like (PK-like)"/>
    <property type="match status" value="1"/>
</dbReference>
<evidence type="ECO:0000256" key="3">
    <source>
        <dbReference type="ARBA" id="ARBA00022741"/>
    </source>
</evidence>
<dbReference type="AlphaFoldDB" id="A0AAV9H2A1"/>
<reference evidence="8" key="2">
    <citation type="submission" date="2023-05" db="EMBL/GenBank/DDBJ databases">
        <authorList>
            <consortium name="Lawrence Berkeley National Laboratory"/>
            <person name="Steindorff A."/>
            <person name="Hensen N."/>
            <person name="Bonometti L."/>
            <person name="Westerberg I."/>
            <person name="Brannstrom I.O."/>
            <person name="Guillou S."/>
            <person name="Cros-Aarteil S."/>
            <person name="Calhoun S."/>
            <person name="Haridas S."/>
            <person name="Kuo A."/>
            <person name="Mondo S."/>
            <person name="Pangilinan J."/>
            <person name="Riley R."/>
            <person name="Labutti K."/>
            <person name="Andreopoulos B."/>
            <person name="Lipzen A."/>
            <person name="Chen C."/>
            <person name="Yanf M."/>
            <person name="Daum C."/>
            <person name="Ng V."/>
            <person name="Clum A."/>
            <person name="Ohm R."/>
            <person name="Martin F."/>
            <person name="Silar P."/>
            <person name="Natvig D."/>
            <person name="Lalanne C."/>
            <person name="Gautier V."/>
            <person name="Ament-Velasquez S.L."/>
            <person name="Kruys A."/>
            <person name="Hutchinson M.I."/>
            <person name="Powell A.J."/>
            <person name="Barry K."/>
            <person name="Miller A.N."/>
            <person name="Grigoriev I.V."/>
            <person name="Debuchy R."/>
            <person name="Gladieux P."/>
            <person name="Thoren M.H."/>
            <person name="Johannesson H."/>
        </authorList>
    </citation>
    <scope>NUCLEOTIDE SEQUENCE</scope>
    <source>
        <strain evidence="8">PSN243</strain>
    </source>
</reference>
<reference evidence="8" key="1">
    <citation type="journal article" date="2023" name="Mol. Phylogenet. Evol.">
        <title>Genome-scale phylogeny and comparative genomics of the fungal order Sordariales.</title>
        <authorList>
            <person name="Hensen N."/>
            <person name="Bonometti L."/>
            <person name="Westerberg I."/>
            <person name="Brannstrom I.O."/>
            <person name="Guillou S."/>
            <person name="Cros-Aarteil S."/>
            <person name="Calhoun S."/>
            <person name="Haridas S."/>
            <person name="Kuo A."/>
            <person name="Mondo S."/>
            <person name="Pangilinan J."/>
            <person name="Riley R."/>
            <person name="LaButti K."/>
            <person name="Andreopoulos B."/>
            <person name="Lipzen A."/>
            <person name="Chen C."/>
            <person name="Yan M."/>
            <person name="Daum C."/>
            <person name="Ng V."/>
            <person name="Clum A."/>
            <person name="Steindorff A."/>
            <person name="Ohm R.A."/>
            <person name="Martin F."/>
            <person name="Silar P."/>
            <person name="Natvig D.O."/>
            <person name="Lalanne C."/>
            <person name="Gautier V."/>
            <person name="Ament-Velasquez S.L."/>
            <person name="Kruys A."/>
            <person name="Hutchinson M.I."/>
            <person name="Powell A.J."/>
            <person name="Barry K."/>
            <person name="Miller A.N."/>
            <person name="Grigoriev I.V."/>
            <person name="Debuchy R."/>
            <person name="Gladieux P."/>
            <person name="Hiltunen Thoren M."/>
            <person name="Johannesson H."/>
        </authorList>
    </citation>
    <scope>NUCLEOTIDE SEQUENCE</scope>
    <source>
        <strain evidence="8">PSN243</strain>
    </source>
</reference>
<dbReference type="GO" id="GO:0005524">
    <property type="term" value="F:ATP binding"/>
    <property type="evidence" value="ECO:0007669"/>
    <property type="project" value="UniProtKB-KW"/>
</dbReference>
<dbReference type="EC" id="2.7.11.1" evidence="1"/>
<gene>
    <name evidence="8" type="ORF">QBC34DRAFT_394414</name>
</gene>
<dbReference type="InterPro" id="IPR050660">
    <property type="entry name" value="NEK_Ser/Thr_kinase"/>
</dbReference>
<evidence type="ECO:0000313" key="9">
    <source>
        <dbReference type="Proteomes" id="UP001321760"/>
    </source>
</evidence>
<dbReference type="EMBL" id="MU865918">
    <property type="protein sequence ID" value="KAK4454156.1"/>
    <property type="molecule type" value="Genomic_DNA"/>
</dbReference>
<proteinExistence type="predicted"/>
<dbReference type="GO" id="GO:0004674">
    <property type="term" value="F:protein serine/threonine kinase activity"/>
    <property type="evidence" value="ECO:0007669"/>
    <property type="project" value="UniProtKB-EC"/>
</dbReference>
<keyword evidence="9" id="KW-1185">Reference proteome</keyword>
<feature type="region of interest" description="Disordered" evidence="6">
    <location>
        <begin position="401"/>
        <end position="527"/>
    </location>
</feature>
<evidence type="ECO:0000256" key="2">
    <source>
        <dbReference type="ARBA" id="ARBA00022679"/>
    </source>
</evidence>
<dbReference type="Gene3D" id="1.10.510.10">
    <property type="entry name" value="Transferase(Phosphotransferase) domain 1"/>
    <property type="match status" value="1"/>
</dbReference>
<evidence type="ECO:0000259" key="7">
    <source>
        <dbReference type="PROSITE" id="PS50011"/>
    </source>
</evidence>
<sequence>MATTENYTIIRNLSYHRVLVKRLSDGESFLGQAWEIEQEPAEDQANLLGHDGPFLAAANVLNHPNLPSFHTEVITSPIAPADTVRTRAMRYLVWDRCDAGTMMNLLADPPVKPVSWGFLPEGLVWHVMIDTLRALQWLHEGIRENYDREEPPEGVVLGEVENMLPDRGWMPILHMAVRPENLFLSQPRGIETYGPCRLGDFSFCRVVPGRWDEGDEYAPPPVVATKDDYVKVGELRELRQTWNEVKKKKGVRAAQEAVFMNRRPFTPGSDVFDLGSILFNMVTGRPLPGVAGRQGQECLICGNNHITTNNDHEYVPGPVNCFPDVNLDTVFLPLAGYTDKLKSVIKEMLLSKWDEGARASMFLGAAFNGYKEWRIKTFAGRLHKDVYDDMWHRKRNVALKEKEDEEAAKEWGVEVPKASEKGEKRKKKGVRFAADPPPKGAPFERPFPPTPGPTSSARQSSDDTPEITVTGAEDSEDAPGYSYKSSPPNVNVGSSGLASESVPEEEDYVPPENLEELQYDGGSYGIL</sequence>
<evidence type="ECO:0000256" key="1">
    <source>
        <dbReference type="ARBA" id="ARBA00012513"/>
    </source>
</evidence>
<keyword evidence="5" id="KW-0067">ATP-binding</keyword>
<evidence type="ECO:0000313" key="8">
    <source>
        <dbReference type="EMBL" id="KAK4454156.1"/>
    </source>
</evidence>
<feature type="compositionally biased region" description="Acidic residues" evidence="6">
    <location>
        <begin position="502"/>
        <end position="518"/>
    </location>
</feature>
<dbReference type="PANTHER" id="PTHR43671">
    <property type="entry name" value="SERINE/THREONINE-PROTEIN KINASE NEK"/>
    <property type="match status" value="1"/>
</dbReference>
<protein>
    <recommendedName>
        <fullName evidence="1">non-specific serine/threonine protein kinase</fullName>
        <ecNumber evidence="1">2.7.11.1</ecNumber>
    </recommendedName>
</protein>
<keyword evidence="4" id="KW-0418">Kinase</keyword>
<dbReference type="InterPro" id="IPR000719">
    <property type="entry name" value="Prot_kinase_dom"/>
</dbReference>
<dbReference type="PANTHER" id="PTHR43671:SF13">
    <property type="entry name" value="SERINE_THREONINE-PROTEIN KINASE NEK2"/>
    <property type="match status" value="1"/>
</dbReference>
<dbReference type="Proteomes" id="UP001321760">
    <property type="component" value="Unassembled WGS sequence"/>
</dbReference>
<feature type="compositionally biased region" description="Basic and acidic residues" evidence="6">
    <location>
        <begin position="401"/>
        <end position="423"/>
    </location>
</feature>
<keyword evidence="2" id="KW-0808">Transferase</keyword>